<dbReference type="STRING" id="1245528.M3HMI8"/>
<evidence type="ECO:0000256" key="4">
    <source>
        <dbReference type="ARBA" id="ARBA00022946"/>
    </source>
</evidence>
<dbReference type="SUPFAM" id="SSF81301">
    <property type="entry name" value="Nucleotidyltransferase"/>
    <property type="match status" value="1"/>
</dbReference>
<dbReference type="HOGENOM" id="CLU_454918_0_0_1"/>
<protein>
    <recommendedName>
        <fullName evidence="7">ATPase synthesis protein 25</fullName>
    </recommendedName>
</protein>
<keyword evidence="4 7" id="KW-0809">Transit peptide</keyword>
<dbReference type="OMA" id="WLREQMM"/>
<keyword evidence="3 7" id="KW-0999">Mitochondrion inner membrane</keyword>
<dbReference type="GO" id="GO:0048255">
    <property type="term" value="P:mRNA stabilization"/>
    <property type="evidence" value="ECO:0007669"/>
    <property type="project" value="TreeGrafter"/>
</dbReference>
<dbReference type="InterPro" id="IPR040152">
    <property type="entry name" value="Atp25"/>
</dbReference>
<comment type="similarity">
    <text evidence="2 7">Belongs to the ATP25 family.</text>
</comment>
<name>M3HMI8_CANMX</name>
<organism evidence="8 9">
    <name type="scientific">Candida maltosa (strain Xu316)</name>
    <name type="common">Yeast</name>
    <dbReference type="NCBI Taxonomy" id="1245528"/>
    <lineage>
        <taxon>Eukaryota</taxon>
        <taxon>Fungi</taxon>
        <taxon>Dikarya</taxon>
        <taxon>Ascomycota</taxon>
        <taxon>Saccharomycotina</taxon>
        <taxon>Pichiomycetes</taxon>
        <taxon>Debaryomycetaceae</taxon>
        <taxon>Candida/Lodderomyces clade</taxon>
        <taxon>Candida</taxon>
    </lineage>
</organism>
<dbReference type="InterPro" id="IPR043519">
    <property type="entry name" value="NT_sf"/>
</dbReference>
<dbReference type="Gene3D" id="3.30.460.10">
    <property type="entry name" value="Beta Polymerase, domain 2"/>
    <property type="match status" value="1"/>
</dbReference>
<accession>M3HMI8</accession>
<dbReference type="AlphaFoldDB" id="M3HMI8"/>
<dbReference type="GO" id="GO:0005743">
    <property type="term" value="C:mitochondrial inner membrane"/>
    <property type="evidence" value="ECO:0007669"/>
    <property type="project" value="UniProtKB-SubCell"/>
</dbReference>
<evidence type="ECO:0000256" key="2">
    <source>
        <dbReference type="ARBA" id="ARBA00010787"/>
    </source>
</evidence>
<evidence type="ECO:0000313" key="8">
    <source>
        <dbReference type="EMBL" id="EMG48642.1"/>
    </source>
</evidence>
<comment type="caution">
    <text evidence="8">The sequence shown here is derived from an EMBL/GenBank/DDBJ whole genome shotgun (WGS) entry which is preliminary data.</text>
</comment>
<evidence type="ECO:0000256" key="7">
    <source>
        <dbReference type="RuleBase" id="RU367062"/>
    </source>
</evidence>
<comment type="function">
    <text evidence="7">Mitochondrial mRNA stabilization factor.</text>
</comment>
<keyword evidence="5 7" id="KW-0496">Mitochondrion</keyword>
<dbReference type="Proteomes" id="UP000011777">
    <property type="component" value="Unassembled WGS sequence"/>
</dbReference>
<evidence type="ECO:0000256" key="6">
    <source>
        <dbReference type="ARBA" id="ARBA00023136"/>
    </source>
</evidence>
<dbReference type="PANTHER" id="PTHR28087:SF1">
    <property type="entry name" value="ATPASE SYNTHESIS PROTEIN 25, MITOCHONDRIAL"/>
    <property type="match status" value="1"/>
</dbReference>
<evidence type="ECO:0000256" key="1">
    <source>
        <dbReference type="ARBA" id="ARBA00004443"/>
    </source>
</evidence>
<gene>
    <name evidence="8" type="ORF">G210_0763</name>
</gene>
<keyword evidence="9" id="KW-1185">Reference proteome</keyword>
<dbReference type="PANTHER" id="PTHR28087">
    <property type="entry name" value="ATPASE SYNTHESIS PROTEIN 25, MITOCHONDRIAL"/>
    <property type="match status" value="1"/>
</dbReference>
<reference evidence="8 9" key="1">
    <citation type="submission" date="2013-02" db="EMBL/GenBank/DDBJ databases">
        <title>Genome sequence of Candida maltosa Xu316, a potential industrial strain for xylitol and ethanol production.</title>
        <authorList>
            <person name="Yu J."/>
            <person name="Wang Q."/>
            <person name="Geng X."/>
            <person name="Bao W."/>
            <person name="He P."/>
            <person name="Cai J."/>
        </authorList>
    </citation>
    <scope>NUCLEOTIDE SEQUENCE [LARGE SCALE GENOMIC DNA]</scope>
    <source>
        <strain evidence="9">Xu316</strain>
    </source>
</reference>
<evidence type="ECO:0000313" key="9">
    <source>
        <dbReference type="Proteomes" id="UP000011777"/>
    </source>
</evidence>
<dbReference type="eggNOG" id="ENOG502RGZN">
    <property type="taxonomic scope" value="Eukaryota"/>
</dbReference>
<proteinExistence type="inferred from homology"/>
<evidence type="ECO:0000256" key="3">
    <source>
        <dbReference type="ARBA" id="ARBA00022792"/>
    </source>
</evidence>
<evidence type="ECO:0000256" key="5">
    <source>
        <dbReference type="ARBA" id="ARBA00023128"/>
    </source>
</evidence>
<dbReference type="Pfam" id="PF02410">
    <property type="entry name" value="RsfS"/>
    <property type="match status" value="1"/>
</dbReference>
<dbReference type="GO" id="GO:0140053">
    <property type="term" value="P:mitochondrial gene expression"/>
    <property type="evidence" value="ECO:0007669"/>
    <property type="project" value="UniProtKB-UniRule"/>
</dbReference>
<dbReference type="OrthoDB" id="107372at2759"/>
<keyword evidence="6 7" id="KW-0472">Membrane</keyword>
<sequence length="574" mass="66288">MLTRGRRSLLQKLGTPSRSLLTTRTIIRTFHSNTQLSEEKKDTNVDTNIPWYLREENSSPQDDLNKVEIPELPESAPETLSEFVNLLANEYGLTDFEIFDLSELPDDHPKSTKVQRDEDYIILSSGKSDKHIFKAASELKYYIKHNFNLAPFIEGMSSNGISKVTRRRLAKRVSRGPPATHSTYGIGSNSWISCHTNVDGIVIHILSPERRTELNLEQLYSENPDYEQEINKEVDRDHIFFGIKRQFHTSTRLWNASRLDSIYDDYLESGTANSASDFKKTFDSTFTGKSIQEYNKKFDFYKALHATNPQLVTSSDLESVLTDKFSSIELAQQVEIDWTSEITGDIIKYMEFLVDEGTSLTPEEKLTKLSKFIADITPFDGDKIHLFSIDKFKALLWRLTYNSTSNHVDASLLRDIVESKGEINIEVGRFDQSYALEKNIRELLLQFGSSDSIPLWLREQMMHTYAQSGNWKSFWREWQALIQLIGKSEDRVYFWVTTIILLSKINDRDALRILFTKYWNNDSKFSFVKDFANNKNQFNSDNERIAFKQSILGINKLYGSSTWTGEVAKFAEHL</sequence>
<comment type="subcellular location">
    <subcellularLocation>
        <location evidence="1 7">Mitochondrion inner membrane</location>
        <topology evidence="1 7">Peripheral membrane protein</topology>
        <orientation evidence="1 7">Matrix side</orientation>
    </subcellularLocation>
</comment>
<dbReference type="EMBL" id="AOGT01001022">
    <property type="protein sequence ID" value="EMG48642.1"/>
    <property type="molecule type" value="Genomic_DNA"/>
</dbReference>